<name>A0A9Q5NC29_SANBA</name>
<evidence type="ECO:0000313" key="2">
    <source>
        <dbReference type="Proteomes" id="UP000757232"/>
    </source>
</evidence>
<dbReference type="InterPro" id="IPR027417">
    <property type="entry name" value="P-loop_NTPase"/>
</dbReference>
<reference evidence="1" key="1">
    <citation type="submission" date="2016-06" db="EMBL/GenBank/DDBJ databases">
        <title>Draft Genome sequence of the fungus Inonotus baumii.</title>
        <authorList>
            <person name="Zhu H."/>
            <person name="Lin W."/>
        </authorList>
    </citation>
    <scope>NUCLEOTIDE SEQUENCE</scope>
    <source>
        <strain evidence="1">821</strain>
    </source>
</reference>
<proteinExistence type="predicted"/>
<gene>
    <name evidence="1" type="ORF">A7U60_g984</name>
</gene>
<evidence type="ECO:0000313" key="1">
    <source>
        <dbReference type="EMBL" id="OCB91756.1"/>
    </source>
</evidence>
<comment type="caution">
    <text evidence="1">The sequence shown here is derived from an EMBL/GenBank/DDBJ whole genome shotgun (WGS) entry which is preliminary data.</text>
</comment>
<protein>
    <submittedName>
        <fullName evidence="1">Uncharacterized protein</fullName>
    </submittedName>
</protein>
<dbReference type="OrthoDB" id="3171351at2759"/>
<organism evidence="1 2">
    <name type="scientific">Sanghuangporus baumii</name>
    <name type="common">Phellinus baumii</name>
    <dbReference type="NCBI Taxonomy" id="108892"/>
    <lineage>
        <taxon>Eukaryota</taxon>
        <taxon>Fungi</taxon>
        <taxon>Dikarya</taxon>
        <taxon>Basidiomycota</taxon>
        <taxon>Agaricomycotina</taxon>
        <taxon>Agaricomycetes</taxon>
        <taxon>Hymenochaetales</taxon>
        <taxon>Hymenochaetaceae</taxon>
        <taxon>Sanghuangporus</taxon>
    </lineage>
</organism>
<dbReference type="EMBL" id="LNZH02000066">
    <property type="protein sequence ID" value="OCB91756.1"/>
    <property type="molecule type" value="Genomic_DNA"/>
</dbReference>
<sequence>MQELEAEERAIRRGFISNKNPDDPPARYSDPRHWNWLPFPHTTSGQPGRFNLQRQSKVLVFAFMGRHMFRRLYDCVAEFEKDPFRSYAKACVYGCVGTGKSHVLAALACLLLHEGKRVVYVPDCVLLLESFFIEMRSALQFAFPEYASTMDAWTSVDQVRDFCRAWRKTGSIFFVLDQREALDVLPYDPDRDRKGQVREWLDELCARNFVVFSASAGSKFYRPRPGERSNIKDFPMQGGFDEEEMSWWWKHNIKSIPSVRPDERKFIEELTGRVPLLLRPLLRAKERQFVDCKDQYLASEELVHARSSVLAFLSKKQETWTPNAEKSFYKHMDACIREVFLSAPDDDVYDGRYFYFTMVNGAWQGHCLCAIVRDVMEQKVADYREFSKNLRRPAT</sequence>
<dbReference type="Gene3D" id="3.40.50.300">
    <property type="entry name" value="P-loop containing nucleotide triphosphate hydrolases"/>
    <property type="match status" value="1"/>
</dbReference>
<keyword evidence="2" id="KW-1185">Reference proteome</keyword>
<dbReference type="SUPFAM" id="SSF52540">
    <property type="entry name" value="P-loop containing nucleoside triphosphate hydrolases"/>
    <property type="match status" value="1"/>
</dbReference>
<dbReference type="Proteomes" id="UP000757232">
    <property type="component" value="Unassembled WGS sequence"/>
</dbReference>
<accession>A0A9Q5NC29</accession>
<dbReference type="AlphaFoldDB" id="A0A9Q5NC29"/>